<dbReference type="InterPro" id="IPR002371">
    <property type="entry name" value="FlgK"/>
</dbReference>
<feature type="domain" description="Flagellar hook-associated protein FlgK helical" evidence="10">
    <location>
        <begin position="93"/>
        <end position="295"/>
    </location>
</feature>
<dbReference type="EMBL" id="JAIQ01000119">
    <property type="protein sequence ID" value="KLD98589.1"/>
    <property type="molecule type" value="Genomic_DNA"/>
</dbReference>
<proteinExistence type="inferred from homology"/>
<evidence type="ECO:0000313" key="12">
    <source>
        <dbReference type="Proteomes" id="UP000035514"/>
    </source>
</evidence>
<dbReference type="Pfam" id="PF22638">
    <property type="entry name" value="FlgK_D1"/>
    <property type="match status" value="1"/>
</dbReference>
<comment type="caution">
    <text evidence="11">The sequence shown here is derived from an EMBL/GenBank/DDBJ whole genome shotgun (WGS) entry which is preliminary data.</text>
</comment>
<dbReference type="PATRIC" id="fig|1447256.3.peg.1645"/>
<sequence>MSLFGTFNVAQTGLSASRYGIETVSNNIANKDTDGYKKRVTDLSEIGQMGSSITGRGVNVDGVSRVTSQYLYDNYMKEYTKTSYYDKLTSMLGNIEKVFAETDTAGLSVDINNYFTAVEQLRSNPNSQIYKSYLQSQGQALVDNLQRLYSSVEQQQSIEKVELKTNVKEVNSILKEIADINDKLENYNNSTNDLLDKRDALELKLSQYVNADINRDNGYEIKIGGVTALSSGTFNRELEISYKDTKQVDKFNYVQSNGTVLDSLKYNEDGTAKASYDANDVIKYTLNNDDNLSVTIQIGEVVNGDWDNDPSTPDTGEAVTMDNLTRALAFKINSDPKLSQYVTAHNGDYNDGYMVYSGDSRGLSTDSDKYLRVESNEAGKSNEFTGTISVVRYDATNAVEEREALYKNESQSTTAESDVVLKILEQNVNLSSGSIKAQVENLSSSSPNNKIQSYLDNLDSLAATFSDIYDQYIQVGKNEYVYGQNAANDYNGTPMGEIVSVGLFSGTSVKTLAFNKNAVNDLKQEQIEYLATIQWKTDLSFDGKAQDSTGKNTTSLSEYFRNTKVNVSSDTENAKYSKEVQGNIAQTIGTTYNNIVKVDEDDEMVNLMKLQAAYSANAQMITAVDEMIQVILGLRN</sequence>
<dbReference type="Proteomes" id="UP000035514">
    <property type="component" value="Unassembled WGS sequence"/>
</dbReference>
<name>A0A0G9JYA2_9BACT</name>
<keyword evidence="5" id="KW-0964">Secreted</keyword>
<dbReference type="GO" id="GO:0005576">
    <property type="term" value="C:extracellular region"/>
    <property type="evidence" value="ECO:0007669"/>
    <property type="project" value="UniProtKB-SubCell"/>
</dbReference>
<dbReference type="GO" id="GO:0005198">
    <property type="term" value="F:structural molecule activity"/>
    <property type="evidence" value="ECO:0007669"/>
    <property type="project" value="InterPro"/>
</dbReference>
<dbReference type="Pfam" id="PF06429">
    <property type="entry name" value="Flg_bbr_C"/>
    <property type="match status" value="1"/>
</dbReference>
<dbReference type="AlphaFoldDB" id="A0A0G9JYA2"/>
<feature type="domain" description="Flagellar basal-body/hook protein C-terminal" evidence="9">
    <location>
        <begin position="597"/>
        <end position="633"/>
    </location>
</feature>
<evidence type="ECO:0000256" key="3">
    <source>
        <dbReference type="ARBA" id="ARBA00009677"/>
    </source>
</evidence>
<dbReference type="PANTHER" id="PTHR30033:SF1">
    <property type="entry name" value="FLAGELLAR HOOK-ASSOCIATED PROTEIN 1"/>
    <property type="match status" value="1"/>
</dbReference>
<keyword evidence="11" id="KW-0969">Cilium</keyword>
<evidence type="ECO:0000256" key="2">
    <source>
        <dbReference type="ARBA" id="ARBA00004613"/>
    </source>
</evidence>
<evidence type="ECO:0000256" key="4">
    <source>
        <dbReference type="ARBA" id="ARBA00016244"/>
    </source>
</evidence>
<evidence type="ECO:0000259" key="9">
    <source>
        <dbReference type="Pfam" id="PF06429"/>
    </source>
</evidence>
<dbReference type="InterPro" id="IPR019776">
    <property type="entry name" value="Flagellar_basal_body_rod_CS"/>
</dbReference>
<dbReference type="InterPro" id="IPR001444">
    <property type="entry name" value="Flag_bb_rod_N"/>
</dbReference>
<dbReference type="GO" id="GO:0044780">
    <property type="term" value="P:bacterial-type flagellum assembly"/>
    <property type="evidence" value="ECO:0007669"/>
    <property type="project" value="InterPro"/>
</dbReference>
<comment type="subcellular location">
    <subcellularLocation>
        <location evidence="1">Bacterial flagellum</location>
    </subcellularLocation>
    <subcellularLocation>
        <location evidence="2">Secreted</location>
    </subcellularLocation>
</comment>
<accession>A0A0G9JYA2</accession>
<gene>
    <name evidence="11" type="ORF">AA20_08430</name>
</gene>
<evidence type="ECO:0000256" key="5">
    <source>
        <dbReference type="ARBA" id="ARBA00022525"/>
    </source>
</evidence>
<dbReference type="PANTHER" id="PTHR30033">
    <property type="entry name" value="FLAGELLAR HOOK-ASSOCIATED PROTEIN 1"/>
    <property type="match status" value="1"/>
</dbReference>
<keyword evidence="7" id="KW-0175">Coiled coil</keyword>
<comment type="similarity">
    <text evidence="3">Belongs to the flagella basal body rod proteins family.</text>
</comment>
<feature type="coiled-coil region" evidence="7">
    <location>
        <begin position="170"/>
        <end position="204"/>
    </location>
</feature>
<evidence type="ECO:0000313" key="11">
    <source>
        <dbReference type="EMBL" id="KLD98589.1"/>
    </source>
</evidence>
<dbReference type="PROSITE" id="PS00588">
    <property type="entry name" value="FLAGELLA_BB_ROD"/>
    <property type="match status" value="1"/>
</dbReference>
<evidence type="ECO:0000256" key="6">
    <source>
        <dbReference type="ARBA" id="ARBA00023143"/>
    </source>
</evidence>
<protein>
    <recommendedName>
        <fullName evidence="4">Flagellar hook-associated protein 1</fullName>
    </recommendedName>
</protein>
<evidence type="ECO:0000256" key="1">
    <source>
        <dbReference type="ARBA" id="ARBA00004365"/>
    </source>
</evidence>
<keyword evidence="6" id="KW-0975">Bacterial flagellum</keyword>
<dbReference type="SUPFAM" id="SSF64518">
    <property type="entry name" value="Phase 1 flagellin"/>
    <property type="match status" value="1"/>
</dbReference>
<dbReference type="InterPro" id="IPR010930">
    <property type="entry name" value="Flg_bb/hook_C_dom"/>
</dbReference>
<organism evidence="11 12">
    <name type="scientific">Aliarcobacter butzleri L348</name>
    <dbReference type="NCBI Taxonomy" id="1447256"/>
    <lineage>
        <taxon>Bacteria</taxon>
        <taxon>Pseudomonadati</taxon>
        <taxon>Campylobacterota</taxon>
        <taxon>Epsilonproteobacteria</taxon>
        <taxon>Campylobacterales</taxon>
        <taxon>Arcobacteraceae</taxon>
        <taxon>Aliarcobacter</taxon>
    </lineage>
</organism>
<reference evidence="11 12" key="1">
    <citation type="submission" date="2014-01" db="EMBL/GenBank/DDBJ databases">
        <title>Development of a Comparative Genomic Fingerprinting Assay for High Resolution Genotyping of Arcobacter butzleri.</title>
        <authorList>
            <person name="Webb A.L."/>
            <person name="Inglis G.D."/>
            <person name="Kruczkiewicz P."/>
            <person name="Selinger L.B."/>
            <person name="Taboada E.N."/>
        </authorList>
    </citation>
    <scope>NUCLEOTIDE SEQUENCE [LARGE SCALE GENOMIC DNA]</scope>
    <source>
        <strain evidence="11 12">L348</strain>
    </source>
</reference>
<evidence type="ECO:0000259" key="10">
    <source>
        <dbReference type="Pfam" id="PF22638"/>
    </source>
</evidence>
<dbReference type="NCBIfam" id="TIGR02492">
    <property type="entry name" value="flgK_ends"/>
    <property type="match status" value="1"/>
</dbReference>
<keyword evidence="11" id="KW-0966">Cell projection</keyword>
<dbReference type="RefSeq" id="WP_046996966.1">
    <property type="nucleotide sequence ID" value="NZ_JAIQ01000119.1"/>
</dbReference>
<dbReference type="PRINTS" id="PR01005">
    <property type="entry name" value="FLGHOOKAP1"/>
</dbReference>
<evidence type="ECO:0000256" key="7">
    <source>
        <dbReference type="SAM" id="Coils"/>
    </source>
</evidence>
<feature type="domain" description="Flagellar basal body rod protein N-terminal" evidence="8">
    <location>
        <begin position="7"/>
        <end position="37"/>
    </location>
</feature>
<dbReference type="Pfam" id="PF00460">
    <property type="entry name" value="Flg_bb_rod"/>
    <property type="match status" value="1"/>
</dbReference>
<keyword evidence="11" id="KW-0282">Flagellum</keyword>
<evidence type="ECO:0000259" key="8">
    <source>
        <dbReference type="Pfam" id="PF00460"/>
    </source>
</evidence>
<dbReference type="InterPro" id="IPR053927">
    <property type="entry name" value="FlgK_helical"/>
</dbReference>
<dbReference type="GO" id="GO:0009424">
    <property type="term" value="C:bacterial-type flagellum hook"/>
    <property type="evidence" value="ECO:0007669"/>
    <property type="project" value="InterPro"/>
</dbReference>